<dbReference type="GO" id="GO:0005886">
    <property type="term" value="C:plasma membrane"/>
    <property type="evidence" value="ECO:0007669"/>
    <property type="project" value="UniProtKB-SubCell"/>
</dbReference>
<dbReference type="Pfam" id="PF07690">
    <property type="entry name" value="MFS_1"/>
    <property type="match status" value="1"/>
</dbReference>
<dbReference type="AlphaFoldDB" id="A0A9X4JTK2"/>
<dbReference type="Gene3D" id="1.20.1250.20">
    <property type="entry name" value="MFS general substrate transporter like domains"/>
    <property type="match status" value="1"/>
</dbReference>
<organism evidence="8 9">
    <name type="scientific">Pelotomaculum isophthalicicum JI</name>
    <dbReference type="NCBI Taxonomy" id="947010"/>
    <lineage>
        <taxon>Bacteria</taxon>
        <taxon>Bacillati</taxon>
        <taxon>Bacillota</taxon>
        <taxon>Clostridia</taxon>
        <taxon>Eubacteriales</taxon>
        <taxon>Desulfotomaculaceae</taxon>
        <taxon>Pelotomaculum</taxon>
    </lineage>
</organism>
<evidence type="ECO:0000256" key="1">
    <source>
        <dbReference type="ARBA" id="ARBA00004651"/>
    </source>
</evidence>
<dbReference type="InterPro" id="IPR011701">
    <property type="entry name" value="MFS"/>
</dbReference>
<comment type="caution">
    <text evidence="8">The sequence shown here is derived from an EMBL/GenBank/DDBJ whole genome shotgun (WGS) entry which is preliminary data.</text>
</comment>
<evidence type="ECO:0000256" key="4">
    <source>
        <dbReference type="ARBA" id="ARBA00022989"/>
    </source>
</evidence>
<dbReference type="RefSeq" id="WP_277444296.1">
    <property type="nucleotide sequence ID" value="NZ_JAKOAV010000020.1"/>
</dbReference>
<accession>A0A9X4JTK2</accession>
<dbReference type="EMBL" id="JAKOAV010000020">
    <property type="protein sequence ID" value="MDF9408889.1"/>
    <property type="molecule type" value="Genomic_DNA"/>
</dbReference>
<reference evidence="8" key="1">
    <citation type="submission" date="2022-02" db="EMBL/GenBank/DDBJ databases">
        <authorList>
            <person name="Leng L."/>
        </authorList>
    </citation>
    <scope>NUCLEOTIDE SEQUENCE</scope>
    <source>
        <strain evidence="8">JI</strain>
    </source>
</reference>
<dbReference type="SUPFAM" id="SSF103473">
    <property type="entry name" value="MFS general substrate transporter"/>
    <property type="match status" value="1"/>
</dbReference>
<evidence type="ECO:0000256" key="5">
    <source>
        <dbReference type="ARBA" id="ARBA00023136"/>
    </source>
</evidence>
<sequence length="130" mass="14279">MNNRKFLAIFGYGFSAVGRVLLVPASSWIGVFLWRVFDRIGKGVRTAPRDAMIAESGVKGRHGRSFGIHQAMDMLGAAAGTGIAYAIISRNSEGFSVVFFYSIIPVVIGFGFLFWIRESKENAQAKTKQI</sequence>
<keyword evidence="9" id="KW-1185">Reference proteome</keyword>
<evidence type="ECO:0000313" key="9">
    <source>
        <dbReference type="Proteomes" id="UP001154312"/>
    </source>
</evidence>
<feature type="transmembrane region" description="Helical" evidence="6">
    <location>
        <begin position="6"/>
        <end position="34"/>
    </location>
</feature>
<feature type="transmembrane region" description="Helical" evidence="6">
    <location>
        <begin position="94"/>
        <end position="116"/>
    </location>
</feature>
<keyword evidence="2" id="KW-0813">Transport</keyword>
<dbReference type="GO" id="GO:0022857">
    <property type="term" value="F:transmembrane transporter activity"/>
    <property type="evidence" value="ECO:0007669"/>
    <property type="project" value="InterPro"/>
</dbReference>
<keyword evidence="3 6" id="KW-0812">Transmembrane</keyword>
<keyword evidence="5 6" id="KW-0472">Membrane</keyword>
<dbReference type="PANTHER" id="PTHR23518">
    <property type="entry name" value="C-METHYLTRANSFERASE"/>
    <property type="match status" value="1"/>
</dbReference>
<name>A0A9X4JTK2_9FIRM</name>
<evidence type="ECO:0000313" key="8">
    <source>
        <dbReference type="EMBL" id="MDF9408889.1"/>
    </source>
</evidence>
<feature type="transmembrane region" description="Helical" evidence="6">
    <location>
        <begin position="71"/>
        <end position="88"/>
    </location>
</feature>
<evidence type="ECO:0000259" key="7">
    <source>
        <dbReference type="PROSITE" id="PS50850"/>
    </source>
</evidence>
<dbReference type="InterPro" id="IPR036259">
    <property type="entry name" value="MFS_trans_sf"/>
</dbReference>
<keyword evidence="4 6" id="KW-1133">Transmembrane helix</keyword>
<dbReference type="Proteomes" id="UP001154312">
    <property type="component" value="Unassembled WGS sequence"/>
</dbReference>
<dbReference type="PANTHER" id="PTHR23518:SF2">
    <property type="entry name" value="MAJOR FACILITATOR SUPERFAMILY TRANSPORTER"/>
    <property type="match status" value="1"/>
</dbReference>
<comment type="subcellular location">
    <subcellularLocation>
        <location evidence="1">Cell membrane</location>
        <topology evidence="1">Multi-pass membrane protein</topology>
    </subcellularLocation>
</comment>
<feature type="domain" description="Major facilitator superfamily (MFS) profile" evidence="7">
    <location>
        <begin position="1"/>
        <end position="130"/>
    </location>
</feature>
<proteinExistence type="predicted"/>
<evidence type="ECO:0000256" key="2">
    <source>
        <dbReference type="ARBA" id="ARBA00022448"/>
    </source>
</evidence>
<dbReference type="PROSITE" id="PS50850">
    <property type="entry name" value="MFS"/>
    <property type="match status" value="1"/>
</dbReference>
<gene>
    <name evidence="8" type="ORF">L7E55_11060</name>
</gene>
<evidence type="ECO:0000256" key="6">
    <source>
        <dbReference type="SAM" id="Phobius"/>
    </source>
</evidence>
<protein>
    <submittedName>
        <fullName evidence="8">MFS transporter</fullName>
    </submittedName>
</protein>
<dbReference type="InterPro" id="IPR020846">
    <property type="entry name" value="MFS_dom"/>
</dbReference>
<evidence type="ECO:0000256" key="3">
    <source>
        <dbReference type="ARBA" id="ARBA00022692"/>
    </source>
</evidence>